<reference evidence="10 11" key="1">
    <citation type="submission" date="2016-09" db="EMBL/GenBank/DDBJ databases">
        <title>Vagococcus teuberi sp. nov., isolated from the Malian artisanal sour milk fene.</title>
        <authorList>
            <person name="Wullschleger S."/>
            <person name="Seifert C."/>
            <person name="Baumgartner S."/>
            <person name="Lacroix C."/>
            <person name="Bonfoh B."/>
            <person name="Stevens M.J."/>
            <person name="Meile L."/>
        </authorList>
    </citation>
    <scope>NUCLEOTIDE SEQUENCE [LARGE SCALE GENOMIC DNA]</scope>
    <source>
        <strain evidence="10 11">DSM 21459</strain>
    </source>
</reference>
<dbReference type="InterPro" id="IPR016454">
    <property type="entry name" value="Cysteine_dSase"/>
</dbReference>
<dbReference type="Pfam" id="PF00266">
    <property type="entry name" value="Aminotran_5"/>
    <property type="match status" value="1"/>
</dbReference>
<comment type="catalytic activity">
    <reaction evidence="8">
        <text>(sulfur carrier)-H + L-cysteine = (sulfur carrier)-SH + L-alanine</text>
        <dbReference type="Rhea" id="RHEA:43892"/>
        <dbReference type="Rhea" id="RHEA-COMP:14737"/>
        <dbReference type="Rhea" id="RHEA-COMP:14739"/>
        <dbReference type="ChEBI" id="CHEBI:29917"/>
        <dbReference type="ChEBI" id="CHEBI:35235"/>
        <dbReference type="ChEBI" id="CHEBI:57972"/>
        <dbReference type="ChEBI" id="CHEBI:64428"/>
        <dbReference type="EC" id="2.8.1.7"/>
    </reaction>
</comment>
<evidence type="ECO:0000256" key="4">
    <source>
        <dbReference type="ARBA" id="ARBA00022723"/>
    </source>
</evidence>
<dbReference type="InterPro" id="IPR000192">
    <property type="entry name" value="Aminotrans_V_dom"/>
</dbReference>
<evidence type="ECO:0000313" key="11">
    <source>
        <dbReference type="Proteomes" id="UP000191200"/>
    </source>
</evidence>
<feature type="domain" description="Aminotransferase class V" evidence="9">
    <location>
        <begin position="4"/>
        <end position="365"/>
    </location>
</feature>
<evidence type="ECO:0000256" key="8">
    <source>
        <dbReference type="ARBA" id="ARBA00050776"/>
    </source>
</evidence>
<evidence type="ECO:0000256" key="1">
    <source>
        <dbReference type="ARBA" id="ARBA00001933"/>
    </source>
</evidence>
<dbReference type="GO" id="GO:0051536">
    <property type="term" value="F:iron-sulfur cluster binding"/>
    <property type="evidence" value="ECO:0007669"/>
    <property type="project" value="UniProtKB-KW"/>
</dbReference>
<dbReference type="InterPro" id="IPR015421">
    <property type="entry name" value="PyrdxlP-dep_Trfase_major"/>
</dbReference>
<keyword evidence="11" id="KW-1185">Reference proteome</keyword>
<dbReference type="InterPro" id="IPR015424">
    <property type="entry name" value="PyrdxlP-dep_Trfase"/>
</dbReference>
<comment type="cofactor">
    <cofactor evidence="1">
        <name>pyridoxal 5'-phosphate</name>
        <dbReference type="ChEBI" id="CHEBI:597326"/>
    </cofactor>
</comment>
<evidence type="ECO:0000313" key="10">
    <source>
        <dbReference type="EMBL" id="APB31136.1"/>
    </source>
</evidence>
<keyword evidence="3" id="KW-0808">Transferase</keyword>
<dbReference type="PANTHER" id="PTHR11601:SF34">
    <property type="entry name" value="CYSTEINE DESULFURASE"/>
    <property type="match status" value="1"/>
</dbReference>
<accession>A0A1J0A5C6</accession>
<dbReference type="OrthoDB" id="9808002at2"/>
<evidence type="ECO:0000259" key="9">
    <source>
        <dbReference type="Pfam" id="PF00266"/>
    </source>
</evidence>
<name>A0A1J0A5C6_9ENTE</name>
<dbReference type="EMBL" id="CP017267">
    <property type="protein sequence ID" value="APB31136.1"/>
    <property type="molecule type" value="Genomic_DNA"/>
</dbReference>
<dbReference type="Gene3D" id="1.10.260.50">
    <property type="match status" value="1"/>
</dbReference>
<keyword evidence="6" id="KW-0408">Iron</keyword>
<keyword evidence="5" id="KW-0663">Pyridoxal phosphate</keyword>
<dbReference type="PIRSF" id="PIRSF005572">
    <property type="entry name" value="NifS"/>
    <property type="match status" value="1"/>
</dbReference>
<dbReference type="KEGG" id="vte:BHY08_04390"/>
<evidence type="ECO:0000256" key="2">
    <source>
        <dbReference type="ARBA" id="ARBA00006490"/>
    </source>
</evidence>
<keyword evidence="4" id="KW-0479">Metal-binding</keyword>
<dbReference type="RefSeq" id="WP_071456721.1">
    <property type="nucleotide sequence ID" value="NZ_CABJEN010000001.1"/>
</dbReference>
<evidence type="ECO:0000256" key="6">
    <source>
        <dbReference type="ARBA" id="ARBA00023004"/>
    </source>
</evidence>
<dbReference type="SUPFAM" id="SSF53383">
    <property type="entry name" value="PLP-dependent transferases"/>
    <property type="match status" value="1"/>
</dbReference>
<dbReference type="AlphaFoldDB" id="A0A1J0A5C6"/>
<dbReference type="InterPro" id="IPR015422">
    <property type="entry name" value="PyrdxlP-dep_Trfase_small"/>
</dbReference>
<dbReference type="GO" id="GO:0031071">
    <property type="term" value="F:cysteine desulfurase activity"/>
    <property type="evidence" value="ECO:0007669"/>
    <property type="project" value="UniProtKB-EC"/>
</dbReference>
<sequence length="382" mass="42031">MQAVYLDHAATTPMAPEVIEEMTRVMSTIYGNPSSVHQFGRQAEFELDMARDVVAASIGAQSREIVFNGGGSEGDNTVLLDISRQMKHKGNHIITTNVEHSAVIKPLETLENMGFEITYLPVDSTGHISVTQLASAIKPETILVSVMYGNNEIGTLNPIKEIGQLLFDQDILFHTDAVQAFGTEIINVDDLKVDYLTISAHKINGPKGVGFTYIRSGQPTPVLIQGGDQEEKRRAGTENLAGIVGLKRAVSLLTAEKKAENKERYNQFERLILEALDEQQIEYQINGDRENKLPHILNIWFKNVPNNILLSRLDLAGFAISIGSACSAGDVKPSRIIQAIYSNDSKATKESVRISFGYGVTEMQIIEFAQTLVSTVQSILKK</sequence>
<dbReference type="GO" id="GO:0046872">
    <property type="term" value="F:metal ion binding"/>
    <property type="evidence" value="ECO:0007669"/>
    <property type="project" value="UniProtKB-KW"/>
</dbReference>
<evidence type="ECO:0000256" key="7">
    <source>
        <dbReference type="ARBA" id="ARBA00023014"/>
    </source>
</evidence>
<dbReference type="Gene3D" id="3.40.640.10">
    <property type="entry name" value="Type I PLP-dependent aspartate aminotransferase-like (Major domain)"/>
    <property type="match status" value="1"/>
</dbReference>
<dbReference type="PANTHER" id="PTHR11601">
    <property type="entry name" value="CYSTEINE DESULFURYLASE FAMILY MEMBER"/>
    <property type="match status" value="1"/>
</dbReference>
<proteinExistence type="inferred from homology"/>
<keyword evidence="7" id="KW-0411">Iron-sulfur</keyword>
<protein>
    <submittedName>
        <fullName evidence="10">Cysteine desulfurase NifS</fullName>
    </submittedName>
</protein>
<comment type="similarity">
    <text evidence="2">Belongs to the class-V pyridoxal-phosphate-dependent aminotransferase family. NifS/IscS subfamily.</text>
</comment>
<organism evidence="10 11">
    <name type="scientific">Vagococcus teuberi</name>
    <dbReference type="NCBI Taxonomy" id="519472"/>
    <lineage>
        <taxon>Bacteria</taxon>
        <taxon>Bacillati</taxon>
        <taxon>Bacillota</taxon>
        <taxon>Bacilli</taxon>
        <taxon>Lactobacillales</taxon>
        <taxon>Enterococcaceae</taxon>
        <taxon>Vagococcus</taxon>
    </lineage>
</organism>
<dbReference type="Gene3D" id="3.90.1150.10">
    <property type="entry name" value="Aspartate Aminotransferase, domain 1"/>
    <property type="match status" value="1"/>
</dbReference>
<dbReference type="STRING" id="519472.BHY08_04390"/>
<evidence type="ECO:0000256" key="5">
    <source>
        <dbReference type="ARBA" id="ARBA00022898"/>
    </source>
</evidence>
<gene>
    <name evidence="10" type="ORF">BHY08_04390</name>
</gene>
<dbReference type="Proteomes" id="UP000191200">
    <property type="component" value="Chromosome"/>
</dbReference>
<evidence type="ECO:0000256" key="3">
    <source>
        <dbReference type="ARBA" id="ARBA00022679"/>
    </source>
</evidence>